<evidence type="ECO:0000313" key="2">
    <source>
        <dbReference type="Proteomes" id="UP000635902"/>
    </source>
</evidence>
<gene>
    <name evidence="1" type="ORF">IRY30_00760</name>
</gene>
<comment type="caution">
    <text evidence="1">The sequence shown here is derived from an EMBL/GenBank/DDBJ whole genome shotgun (WGS) entry which is preliminary data.</text>
</comment>
<dbReference type="EMBL" id="JADKMY010000001">
    <property type="protein sequence ID" value="MBF4552616.1"/>
    <property type="molecule type" value="Genomic_DNA"/>
</dbReference>
<dbReference type="Proteomes" id="UP000635902">
    <property type="component" value="Unassembled WGS sequence"/>
</dbReference>
<proteinExistence type="predicted"/>
<protein>
    <submittedName>
        <fullName evidence="1">Uncharacterized protein</fullName>
    </submittedName>
</protein>
<reference evidence="1 2" key="1">
    <citation type="submission" date="2020-10" db="EMBL/GenBank/DDBJ databases">
        <title>Novel species in genus Corynebacterium.</title>
        <authorList>
            <person name="Zhang G."/>
        </authorList>
    </citation>
    <scope>NUCLEOTIDE SEQUENCE [LARGE SCALE GENOMIC DNA]</scope>
    <source>
        <strain evidence="1 2">DSM 45110</strain>
    </source>
</reference>
<accession>A0ABR9ZGS7</accession>
<sequence length="204" mass="22266">MSPAEEPTTADPQYDPLLVVAVRGSTVAIWQVETDPTVARGDFSGAWLVTEEGVQGFAADAEWIPDTDNQAIMLQHLLRYSYLPAVGTTQNEIEKLIGEGGVEKKWDMGKPTTVEELVNAARAEVEEARKEFARLAPGKKQPAWGEVGEIEPVEGTSSQGLEGDAARAADAALETARGLRSWLDEKQAFDKLKARRLDPLYEAE</sequence>
<evidence type="ECO:0000313" key="1">
    <source>
        <dbReference type="EMBL" id="MBF4552616.1"/>
    </source>
</evidence>
<organism evidence="1 2">
    <name type="scientific">Corynebacterium suicordis DSM 45110</name>
    <dbReference type="NCBI Taxonomy" id="1121369"/>
    <lineage>
        <taxon>Bacteria</taxon>
        <taxon>Bacillati</taxon>
        <taxon>Actinomycetota</taxon>
        <taxon>Actinomycetes</taxon>
        <taxon>Mycobacteriales</taxon>
        <taxon>Corynebacteriaceae</taxon>
        <taxon>Corynebacterium</taxon>
    </lineage>
</organism>
<keyword evidence="2" id="KW-1185">Reference proteome</keyword>
<dbReference type="RefSeq" id="WP_194555514.1">
    <property type="nucleotide sequence ID" value="NZ_JADKMY010000001.1"/>
</dbReference>
<name>A0ABR9ZGS7_9CORY</name>